<reference evidence="3" key="1">
    <citation type="journal article" date="2014" name="Genome Announc.">
        <title>Draft genome sequence of Colletotrichum sublineola, a destructive pathogen of cultivated sorghum.</title>
        <authorList>
            <person name="Baroncelli R."/>
            <person name="Sanz-Martin J.M."/>
            <person name="Rech G.E."/>
            <person name="Sukno S.A."/>
            <person name="Thon M.R."/>
        </authorList>
    </citation>
    <scope>NUCLEOTIDE SEQUENCE [LARGE SCALE GENOMIC DNA]</scope>
    <source>
        <strain evidence="3">TX430BB</strain>
    </source>
</reference>
<feature type="region of interest" description="Disordered" evidence="1">
    <location>
        <begin position="26"/>
        <end position="56"/>
    </location>
</feature>
<keyword evidence="3" id="KW-1185">Reference proteome</keyword>
<dbReference type="Proteomes" id="UP000027238">
    <property type="component" value="Unassembled WGS sequence"/>
</dbReference>
<feature type="compositionally biased region" description="Pro residues" evidence="1">
    <location>
        <begin position="121"/>
        <end position="130"/>
    </location>
</feature>
<feature type="compositionally biased region" description="Low complexity" evidence="1">
    <location>
        <begin position="94"/>
        <end position="106"/>
    </location>
</feature>
<sequence>MRPPHPFLASYTGDSRGFECVVFEETDDGGERAPPLPVLTGSMSERTTEDPMTRSSAAPLHVRVRMAQERAMERGILRYVADKVWREAAPRPACGRTCTSSGGRSSAPKRAMRRSSSGTASPPPPPPPAPLALWPGALGDGLIAGFWNGDFGGARSKACRPRRSRRHGPGASLCARLGGSGFWDPMGPETLISIHVGVLSDFYCAPVAAAAQSVRLAGGGSRSGGPLRRLPADF</sequence>
<name>A0A066WUQ9_COLSU</name>
<accession>A0A066WUQ9</accession>
<evidence type="ECO:0000256" key="1">
    <source>
        <dbReference type="SAM" id="MobiDB-lite"/>
    </source>
</evidence>
<dbReference type="EMBL" id="JMSE01001491">
    <property type="protein sequence ID" value="KDN60628.1"/>
    <property type="molecule type" value="Genomic_DNA"/>
</dbReference>
<dbReference type="HOGENOM" id="CLU_1184943_0_0_1"/>
<proteinExistence type="predicted"/>
<gene>
    <name evidence="2" type="ORF">CSUB01_04963</name>
</gene>
<evidence type="ECO:0000313" key="2">
    <source>
        <dbReference type="EMBL" id="KDN60628.1"/>
    </source>
</evidence>
<evidence type="ECO:0000313" key="3">
    <source>
        <dbReference type="Proteomes" id="UP000027238"/>
    </source>
</evidence>
<protein>
    <submittedName>
        <fullName evidence="2">Uncharacterized protein</fullName>
    </submittedName>
</protein>
<dbReference type="AlphaFoldDB" id="A0A066WUQ9"/>
<organism evidence="2 3">
    <name type="scientific">Colletotrichum sublineola</name>
    <name type="common">Sorghum anthracnose fungus</name>
    <dbReference type="NCBI Taxonomy" id="1173701"/>
    <lineage>
        <taxon>Eukaryota</taxon>
        <taxon>Fungi</taxon>
        <taxon>Dikarya</taxon>
        <taxon>Ascomycota</taxon>
        <taxon>Pezizomycotina</taxon>
        <taxon>Sordariomycetes</taxon>
        <taxon>Hypocreomycetidae</taxon>
        <taxon>Glomerellales</taxon>
        <taxon>Glomerellaceae</taxon>
        <taxon>Colletotrichum</taxon>
        <taxon>Colletotrichum graminicola species complex</taxon>
    </lineage>
</organism>
<comment type="caution">
    <text evidence="2">The sequence shown here is derived from an EMBL/GenBank/DDBJ whole genome shotgun (WGS) entry which is preliminary data.</text>
</comment>
<feature type="region of interest" description="Disordered" evidence="1">
    <location>
        <begin position="91"/>
        <end position="132"/>
    </location>
</feature>